<dbReference type="PROSITE" id="PS50883">
    <property type="entry name" value="EAL"/>
    <property type="match status" value="1"/>
</dbReference>
<dbReference type="SUPFAM" id="SSF141868">
    <property type="entry name" value="EAL domain-like"/>
    <property type="match status" value="1"/>
</dbReference>
<dbReference type="PROSITE" id="PS50887">
    <property type="entry name" value="GGDEF"/>
    <property type="match status" value="1"/>
</dbReference>
<dbReference type="RefSeq" id="WP_211548802.1">
    <property type="nucleotide sequence ID" value="NZ_JAGTUF010000009.1"/>
</dbReference>
<dbReference type="CDD" id="cd01949">
    <property type="entry name" value="GGDEF"/>
    <property type="match status" value="1"/>
</dbReference>
<evidence type="ECO:0000259" key="1">
    <source>
        <dbReference type="PROSITE" id="PS50883"/>
    </source>
</evidence>
<name>A0ABS5ICU3_9PROT</name>
<feature type="domain" description="GGDEF" evidence="2">
    <location>
        <begin position="145"/>
        <end position="277"/>
    </location>
</feature>
<dbReference type="InterPro" id="IPR035965">
    <property type="entry name" value="PAS-like_dom_sf"/>
</dbReference>
<dbReference type="Gene3D" id="3.30.450.20">
    <property type="entry name" value="PAS domain"/>
    <property type="match status" value="1"/>
</dbReference>
<sequence length="545" mass="59278">MTEDHLVLDAILENIRDAVVVADAERVPVRVNKAFELLTGHTGGSFLNNGSPHASIAHGQIGQALTQAAATPWRGEIRRADGSPLLADISVTAIADGAHFLALLRPAGDGGGNKFGHDSLTGLPNRDIFVDRVERAMVQINRVGGSVALLMMGLDRFTLVNDALGHAAGDRLLTEVASRLRRCIRETDTAVRLEGDKFALVMTMADVDDSVIVAEKVLAAVKEPFGIDGQEVVVTFSIGVALYPQDAQSAEGLIKQAENALHHAKVSGRNNYQFFSKDMNNKARSRLDLEARMRRALANEEFVVFYQPKVSAENNRIVGAEALIRWIDPDRGMINPGEFIPVAEETGLIEQIGTWVLRRSCLQICEWQSEGLKTVKVSVNVSARQFKSRALLDIVTGVLAETGLAAKWLELEITESMLMNDVEVAVKKMTALRDLGLGLSIDDFGTGYSSLSYLGRFPITTLKIDRAFISDVDSNPKTAEIARAIIGLSRGLNLEVVAEGCEIAAHIQFLKDNGCDTVQGFFYSRPVPADQFRQMLVDGFLPGQG</sequence>
<dbReference type="InterPro" id="IPR000160">
    <property type="entry name" value="GGDEF_dom"/>
</dbReference>
<feature type="domain" description="EAL" evidence="1">
    <location>
        <begin position="286"/>
        <end position="540"/>
    </location>
</feature>
<dbReference type="InterPro" id="IPR043128">
    <property type="entry name" value="Rev_trsase/Diguanyl_cyclase"/>
</dbReference>
<dbReference type="SMART" id="SM00052">
    <property type="entry name" value="EAL"/>
    <property type="match status" value="1"/>
</dbReference>
<dbReference type="InterPro" id="IPR029787">
    <property type="entry name" value="Nucleotide_cyclase"/>
</dbReference>
<dbReference type="Gene3D" id="3.30.70.270">
    <property type="match status" value="1"/>
</dbReference>
<dbReference type="PANTHER" id="PTHR44757">
    <property type="entry name" value="DIGUANYLATE CYCLASE DGCP"/>
    <property type="match status" value="1"/>
</dbReference>
<dbReference type="SMART" id="SM00267">
    <property type="entry name" value="GGDEF"/>
    <property type="match status" value="1"/>
</dbReference>
<accession>A0ABS5ICU3</accession>
<dbReference type="SUPFAM" id="SSF55073">
    <property type="entry name" value="Nucleotide cyclase"/>
    <property type="match status" value="1"/>
</dbReference>
<dbReference type="Pfam" id="PF00563">
    <property type="entry name" value="EAL"/>
    <property type="match status" value="1"/>
</dbReference>
<protein>
    <submittedName>
        <fullName evidence="3">EAL domain-containing protein</fullName>
    </submittedName>
</protein>
<dbReference type="InterPro" id="IPR001633">
    <property type="entry name" value="EAL_dom"/>
</dbReference>
<proteinExistence type="predicted"/>
<dbReference type="InterPro" id="IPR035919">
    <property type="entry name" value="EAL_sf"/>
</dbReference>
<dbReference type="Proteomes" id="UP000680714">
    <property type="component" value="Unassembled WGS sequence"/>
</dbReference>
<dbReference type="Pfam" id="PF00990">
    <property type="entry name" value="GGDEF"/>
    <property type="match status" value="1"/>
</dbReference>
<dbReference type="PANTHER" id="PTHR44757:SF2">
    <property type="entry name" value="BIOFILM ARCHITECTURE MAINTENANCE PROTEIN MBAA"/>
    <property type="match status" value="1"/>
</dbReference>
<dbReference type="InterPro" id="IPR000014">
    <property type="entry name" value="PAS"/>
</dbReference>
<organism evidence="3 4">
    <name type="scientific">Magnetospirillum sulfuroxidans</name>
    <dbReference type="NCBI Taxonomy" id="611300"/>
    <lineage>
        <taxon>Bacteria</taxon>
        <taxon>Pseudomonadati</taxon>
        <taxon>Pseudomonadota</taxon>
        <taxon>Alphaproteobacteria</taxon>
        <taxon>Rhodospirillales</taxon>
        <taxon>Rhodospirillaceae</taxon>
        <taxon>Magnetospirillum</taxon>
    </lineage>
</organism>
<dbReference type="EMBL" id="JAGTUF010000009">
    <property type="protein sequence ID" value="MBR9972242.1"/>
    <property type="molecule type" value="Genomic_DNA"/>
</dbReference>
<dbReference type="SUPFAM" id="SSF55785">
    <property type="entry name" value="PYP-like sensor domain (PAS domain)"/>
    <property type="match status" value="1"/>
</dbReference>
<reference evidence="3 4" key="1">
    <citation type="submission" date="2021-04" db="EMBL/GenBank/DDBJ databases">
        <title>Magnetospirillum sulfuroxidans sp. nov., a facultative chemolithoautotrophic sulfur-oxidizing alphaproteobacterium isolated from freshwater sediment and proposals for Paramagetospirillum gen. nov., and Magnetospirillaceae fam. nov.</title>
        <authorList>
            <person name="Koziaeva V."/>
            <person name="Geelhoed J.S."/>
            <person name="Sorokin D.Y."/>
            <person name="Grouzdev D.S."/>
        </authorList>
    </citation>
    <scope>NUCLEOTIDE SEQUENCE [LARGE SCALE GENOMIC DNA]</scope>
    <source>
        <strain evidence="3 4">J10</strain>
    </source>
</reference>
<dbReference type="Gene3D" id="3.20.20.450">
    <property type="entry name" value="EAL domain"/>
    <property type="match status" value="1"/>
</dbReference>
<gene>
    <name evidence="3" type="ORF">KEC16_11020</name>
</gene>
<evidence type="ECO:0000313" key="3">
    <source>
        <dbReference type="EMBL" id="MBR9972242.1"/>
    </source>
</evidence>
<dbReference type="InterPro" id="IPR052155">
    <property type="entry name" value="Biofilm_reg_signaling"/>
</dbReference>
<keyword evidence="4" id="KW-1185">Reference proteome</keyword>
<comment type="caution">
    <text evidence="3">The sequence shown here is derived from an EMBL/GenBank/DDBJ whole genome shotgun (WGS) entry which is preliminary data.</text>
</comment>
<dbReference type="NCBIfam" id="TIGR00254">
    <property type="entry name" value="GGDEF"/>
    <property type="match status" value="1"/>
</dbReference>
<dbReference type="CDD" id="cd01948">
    <property type="entry name" value="EAL"/>
    <property type="match status" value="1"/>
</dbReference>
<evidence type="ECO:0000259" key="2">
    <source>
        <dbReference type="PROSITE" id="PS50887"/>
    </source>
</evidence>
<dbReference type="Pfam" id="PF13188">
    <property type="entry name" value="PAS_8"/>
    <property type="match status" value="1"/>
</dbReference>
<evidence type="ECO:0000313" key="4">
    <source>
        <dbReference type="Proteomes" id="UP000680714"/>
    </source>
</evidence>